<keyword evidence="3" id="KW-1185">Reference proteome</keyword>
<dbReference type="InterPro" id="IPR004323">
    <property type="entry name" value="Ion_tolerance_CutA"/>
</dbReference>
<dbReference type="Pfam" id="PF03091">
    <property type="entry name" value="CutA1"/>
    <property type="match status" value="1"/>
</dbReference>
<protein>
    <submittedName>
        <fullName evidence="2">Divalent-cation tolerance protein CutA</fullName>
    </submittedName>
</protein>
<evidence type="ECO:0000313" key="2">
    <source>
        <dbReference type="EMBL" id="OOC08973.1"/>
    </source>
</evidence>
<dbReference type="PANTHER" id="PTHR23419:SF8">
    <property type="entry name" value="FI09726P"/>
    <property type="match status" value="1"/>
</dbReference>
<dbReference type="SUPFAM" id="SSF54913">
    <property type="entry name" value="GlnB-like"/>
    <property type="match status" value="1"/>
</dbReference>
<dbReference type="InterPro" id="IPR015867">
    <property type="entry name" value="N-reg_PII/ATP_PRibTrfase_C"/>
</dbReference>
<organism evidence="2 3">
    <name type="scientific">Thioalkalivibrio halophilus</name>
    <dbReference type="NCBI Taxonomy" id="252474"/>
    <lineage>
        <taxon>Bacteria</taxon>
        <taxon>Pseudomonadati</taxon>
        <taxon>Pseudomonadota</taxon>
        <taxon>Gammaproteobacteria</taxon>
        <taxon>Chromatiales</taxon>
        <taxon>Ectothiorhodospiraceae</taxon>
        <taxon>Thioalkalivibrio</taxon>
    </lineage>
</organism>
<comment type="caution">
    <text evidence="2">The sequence shown here is derived from an EMBL/GenBank/DDBJ whole genome shotgun (WGS) entry which is preliminary data.</text>
</comment>
<comment type="similarity">
    <text evidence="1">Belongs to the CutA family.</text>
</comment>
<dbReference type="AlphaFoldDB" id="A0A1V2ZVX1"/>
<evidence type="ECO:0000256" key="1">
    <source>
        <dbReference type="ARBA" id="ARBA00010169"/>
    </source>
</evidence>
<dbReference type="Proteomes" id="UP000189177">
    <property type="component" value="Unassembled WGS sequence"/>
</dbReference>
<proteinExistence type="inferred from homology"/>
<sequence>MSESDPAPAWLVITTLDDPDAAERLAGHLVEAGRAACVHMLPPGRSIYQWQGRIEIDSEVTLLIKTSREAWPELRATLHDQHPYDTPEIIALPIEDGLPDYLDWIHECTR</sequence>
<evidence type="ECO:0000313" key="3">
    <source>
        <dbReference type="Proteomes" id="UP000189177"/>
    </source>
</evidence>
<name>A0A1V2ZVX1_9GAMM</name>
<dbReference type="GO" id="GO:0010038">
    <property type="term" value="P:response to metal ion"/>
    <property type="evidence" value="ECO:0007669"/>
    <property type="project" value="InterPro"/>
</dbReference>
<dbReference type="STRING" id="252474.B1A74_13435"/>
<dbReference type="OrthoDB" id="37622at2"/>
<dbReference type="PANTHER" id="PTHR23419">
    <property type="entry name" value="DIVALENT CATION TOLERANCE CUTA-RELATED"/>
    <property type="match status" value="1"/>
</dbReference>
<gene>
    <name evidence="2" type="ORF">B1A74_13435</name>
</gene>
<dbReference type="InterPro" id="IPR011322">
    <property type="entry name" value="N-reg_PII-like_a/b"/>
</dbReference>
<dbReference type="RefSeq" id="WP_077244926.1">
    <property type="nucleotide sequence ID" value="NZ_MUZR01000071.1"/>
</dbReference>
<dbReference type="GO" id="GO:0005507">
    <property type="term" value="F:copper ion binding"/>
    <property type="evidence" value="ECO:0007669"/>
    <property type="project" value="TreeGrafter"/>
</dbReference>
<dbReference type="EMBL" id="MUZR01000071">
    <property type="protein sequence ID" value="OOC08973.1"/>
    <property type="molecule type" value="Genomic_DNA"/>
</dbReference>
<dbReference type="Gene3D" id="3.30.70.120">
    <property type="match status" value="1"/>
</dbReference>
<reference evidence="2 3" key="1">
    <citation type="submission" date="2017-02" db="EMBL/GenBank/DDBJ databases">
        <title>Genomic diversity within the haloalkaliphilic genus Thioalkalivibrio.</title>
        <authorList>
            <person name="Ahn A.-C."/>
            <person name="Meier-Kolthoff J."/>
            <person name="Overmars L."/>
            <person name="Richter M."/>
            <person name="Woyke T."/>
            <person name="Sorokin D.Y."/>
            <person name="Muyzer G."/>
        </authorList>
    </citation>
    <scope>NUCLEOTIDE SEQUENCE [LARGE SCALE GENOMIC DNA]</scope>
    <source>
        <strain evidence="2 3">HL17</strain>
    </source>
</reference>
<accession>A0A1V2ZVX1</accession>